<evidence type="ECO:0000256" key="2">
    <source>
        <dbReference type="ARBA" id="ARBA00015341"/>
    </source>
</evidence>
<keyword evidence="4" id="KW-0498">Mitosis</keyword>
<dbReference type="SUPFAM" id="SSF52540">
    <property type="entry name" value="P-loop containing nucleoside triphosphate hydrolases"/>
    <property type="match status" value="1"/>
</dbReference>
<dbReference type="Pfam" id="PF00271">
    <property type="entry name" value="Helicase_C"/>
    <property type="match status" value="1"/>
</dbReference>
<organism evidence="10 11">
    <name type="scientific">Parascaris equorum</name>
    <name type="common">Equine roundworm</name>
    <dbReference type="NCBI Taxonomy" id="6256"/>
    <lineage>
        <taxon>Eukaryota</taxon>
        <taxon>Metazoa</taxon>
        <taxon>Ecdysozoa</taxon>
        <taxon>Nematoda</taxon>
        <taxon>Chromadorea</taxon>
        <taxon>Rhabditida</taxon>
        <taxon>Spirurina</taxon>
        <taxon>Ascaridomorpha</taxon>
        <taxon>Ascaridoidea</taxon>
        <taxon>Ascarididae</taxon>
        <taxon>Parascaris</taxon>
    </lineage>
</organism>
<dbReference type="GO" id="GO:0016787">
    <property type="term" value="F:hydrolase activity"/>
    <property type="evidence" value="ECO:0007669"/>
    <property type="project" value="UniProtKB-KW"/>
</dbReference>
<evidence type="ECO:0000256" key="4">
    <source>
        <dbReference type="ARBA" id="ARBA00022776"/>
    </source>
</evidence>
<dbReference type="Proteomes" id="UP000887564">
    <property type="component" value="Unplaced"/>
</dbReference>
<dbReference type="InterPro" id="IPR027417">
    <property type="entry name" value="P-loop_NTPase"/>
</dbReference>
<dbReference type="GO" id="GO:0006283">
    <property type="term" value="P:transcription-coupled nucleotide-excision repair"/>
    <property type="evidence" value="ECO:0007669"/>
    <property type="project" value="TreeGrafter"/>
</dbReference>
<accession>A0A914RB71</accession>
<evidence type="ECO:0000256" key="5">
    <source>
        <dbReference type="ARBA" id="ARBA00022801"/>
    </source>
</evidence>
<dbReference type="InterPro" id="IPR049730">
    <property type="entry name" value="SNF2/RAD54-like_C"/>
</dbReference>
<keyword evidence="10" id="KW-1185">Reference proteome</keyword>
<dbReference type="WBParaSite" id="PEQ_0000373801-mRNA-1">
    <property type="protein sequence ID" value="PEQ_0000373801-mRNA-1"/>
    <property type="gene ID" value="PEQ_0000373801"/>
</dbReference>
<protein>
    <recommendedName>
        <fullName evidence="2">DNA repair and recombination protein RAD54-like</fullName>
    </recommendedName>
    <alternativeName>
        <fullName evidence="8">Protein okra</fullName>
    </alternativeName>
</protein>
<dbReference type="Gene3D" id="3.40.50.300">
    <property type="entry name" value="P-loop containing nucleotide triphosphate hydrolases"/>
    <property type="match status" value="1"/>
</dbReference>
<comment type="function">
    <text evidence="7">Involved in mitotic DNA repair and meiotic recombination. Functions in the recombinational DNA repair pathway. Essential for interhomolog gene conversion (GC), but may have a less important role in intersister GC than spn-A/Rad51. In the presence of DNA, spn-A/Rad51 enhances the ATPase activity of okr/Rad54.</text>
</comment>
<evidence type="ECO:0000256" key="3">
    <source>
        <dbReference type="ARBA" id="ARBA00022618"/>
    </source>
</evidence>
<evidence type="ECO:0000256" key="7">
    <source>
        <dbReference type="ARBA" id="ARBA00024776"/>
    </source>
</evidence>
<sequence>MERRRTRRFAAYSLCCITRKERLGSALIRLLYNSVGLFGIYRGFFLSQRAKLSLNVDDEFSFQNDDIFLFLLTTKVGGLGVNLTGANRVVIFDPDWNPSTDAQVGLHFVYSLLSSECLE</sequence>
<evidence type="ECO:0000256" key="1">
    <source>
        <dbReference type="ARBA" id="ARBA00011467"/>
    </source>
</evidence>
<keyword evidence="6" id="KW-0131">Cell cycle</keyword>
<keyword evidence="5" id="KW-0378">Hydrolase</keyword>
<dbReference type="InterPro" id="IPR050496">
    <property type="entry name" value="SNF2_RAD54_helicase_repair"/>
</dbReference>
<dbReference type="CDD" id="cd18793">
    <property type="entry name" value="SF2_C_SNF"/>
    <property type="match status" value="1"/>
</dbReference>
<evidence type="ECO:0000256" key="6">
    <source>
        <dbReference type="ARBA" id="ARBA00023306"/>
    </source>
</evidence>
<dbReference type="PANTHER" id="PTHR45629">
    <property type="entry name" value="SNF2/RAD54 FAMILY MEMBER"/>
    <property type="match status" value="1"/>
</dbReference>
<dbReference type="InterPro" id="IPR001650">
    <property type="entry name" value="Helicase_C-like"/>
</dbReference>
<comment type="subunit">
    <text evidence="1">Interacts (via N-terminus) with spn-A/Rad51.</text>
</comment>
<evidence type="ECO:0000256" key="8">
    <source>
        <dbReference type="ARBA" id="ARBA00029956"/>
    </source>
</evidence>
<dbReference type="AlphaFoldDB" id="A0A914RB71"/>
<evidence type="ECO:0000313" key="10">
    <source>
        <dbReference type="Proteomes" id="UP000887564"/>
    </source>
</evidence>
<reference evidence="11" key="1">
    <citation type="submission" date="2022-11" db="UniProtKB">
        <authorList>
            <consortium name="WormBaseParasite"/>
        </authorList>
    </citation>
    <scope>IDENTIFICATION</scope>
</reference>
<name>A0A914RB71_PAREQ</name>
<dbReference type="PANTHER" id="PTHR45629:SF7">
    <property type="entry name" value="DNA EXCISION REPAIR PROTEIN ERCC-6-RELATED"/>
    <property type="match status" value="1"/>
</dbReference>
<feature type="domain" description="Helicase C-terminal" evidence="9">
    <location>
        <begin position="61"/>
        <end position="103"/>
    </location>
</feature>
<dbReference type="GO" id="GO:0051301">
    <property type="term" value="P:cell division"/>
    <property type="evidence" value="ECO:0007669"/>
    <property type="project" value="UniProtKB-KW"/>
</dbReference>
<dbReference type="GO" id="GO:0008094">
    <property type="term" value="F:ATP-dependent activity, acting on DNA"/>
    <property type="evidence" value="ECO:0007669"/>
    <property type="project" value="TreeGrafter"/>
</dbReference>
<proteinExistence type="predicted"/>
<dbReference type="GO" id="GO:0005634">
    <property type="term" value="C:nucleus"/>
    <property type="evidence" value="ECO:0007669"/>
    <property type="project" value="TreeGrafter"/>
</dbReference>
<keyword evidence="3" id="KW-0132">Cell division</keyword>
<evidence type="ECO:0000313" key="11">
    <source>
        <dbReference type="WBParaSite" id="PEQ_0000373801-mRNA-1"/>
    </source>
</evidence>
<evidence type="ECO:0000259" key="9">
    <source>
        <dbReference type="Pfam" id="PF00271"/>
    </source>
</evidence>